<name>A0A6J2TFP4_DROLE</name>
<gene>
    <name evidence="4" type="primary">LOC115624851</name>
</gene>
<dbReference type="GO" id="GO:0005576">
    <property type="term" value="C:extracellular region"/>
    <property type="evidence" value="ECO:0007669"/>
    <property type="project" value="InterPro"/>
</dbReference>
<dbReference type="GO" id="GO:0008061">
    <property type="term" value="F:chitin binding"/>
    <property type="evidence" value="ECO:0007669"/>
    <property type="project" value="InterPro"/>
</dbReference>
<dbReference type="RefSeq" id="XP_030375556.1">
    <property type="nucleotide sequence ID" value="XM_030519696.1"/>
</dbReference>
<dbReference type="InterPro" id="IPR002557">
    <property type="entry name" value="Chitin-bd_dom"/>
</dbReference>
<keyword evidence="1" id="KW-0472">Membrane</keyword>
<accession>A0A6J2TFP4</accession>
<dbReference type="Pfam" id="PF01607">
    <property type="entry name" value="CBM_14"/>
    <property type="match status" value="1"/>
</dbReference>
<dbReference type="SUPFAM" id="SSF57625">
    <property type="entry name" value="Invertebrate chitin-binding proteins"/>
    <property type="match status" value="1"/>
</dbReference>
<dbReference type="Proteomes" id="UP000504634">
    <property type="component" value="Unplaced"/>
</dbReference>
<feature type="transmembrane region" description="Helical" evidence="1">
    <location>
        <begin position="20"/>
        <end position="37"/>
    </location>
</feature>
<sequence>MVYKRQAQLLISTKTTKYEAIYISIISVVCWATLLKVNALNITECDSYEGYKNNTRLNCSYSVIWCDGNYSMFCSEEDVCDESFNCSTEQIEESSTTSPAANADIDITEACTKGMTQKFVYPHNCNYYYYCIDGFLLVGQCPLGYVFNTENQVCSGSITDINGCVLT</sequence>
<keyword evidence="1" id="KW-1133">Transmembrane helix</keyword>
<keyword evidence="3" id="KW-1185">Reference proteome</keyword>
<evidence type="ECO:0000259" key="2">
    <source>
        <dbReference type="PROSITE" id="PS50940"/>
    </source>
</evidence>
<dbReference type="InterPro" id="IPR036508">
    <property type="entry name" value="Chitin-bd_dom_sf"/>
</dbReference>
<protein>
    <submittedName>
        <fullName evidence="4">Uncharacterized protein LOC115624851</fullName>
    </submittedName>
</protein>
<reference evidence="4" key="1">
    <citation type="submission" date="2025-08" db="UniProtKB">
        <authorList>
            <consortium name="RefSeq"/>
        </authorList>
    </citation>
    <scope>IDENTIFICATION</scope>
    <source>
        <strain evidence="4">11010-0011.00</strain>
        <tissue evidence="4">Whole body</tissue>
    </source>
</reference>
<dbReference type="AlphaFoldDB" id="A0A6J2TFP4"/>
<evidence type="ECO:0000313" key="4">
    <source>
        <dbReference type="RefSeq" id="XP_030375556.1"/>
    </source>
</evidence>
<organism evidence="3 4">
    <name type="scientific">Drosophila lebanonensis</name>
    <name type="common">Fruit fly</name>
    <name type="synonym">Scaptodrosophila lebanonensis</name>
    <dbReference type="NCBI Taxonomy" id="7225"/>
    <lineage>
        <taxon>Eukaryota</taxon>
        <taxon>Metazoa</taxon>
        <taxon>Ecdysozoa</taxon>
        <taxon>Arthropoda</taxon>
        <taxon>Hexapoda</taxon>
        <taxon>Insecta</taxon>
        <taxon>Pterygota</taxon>
        <taxon>Neoptera</taxon>
        <taxon>Endopterygota</taxon>
        <taxon>Diptera</taxon>
        <taxon>Brachycera</taxon>
        <taxon>Muscomorpha</taxon>
        <taxon>Ephydroidea</taxon>
        <taxon>Drosophilidae</taxon>
        <taxon>Scaptodrosophila</taxon>
    </lineage>
</organism>
<dbReference type="GeneID" id="115624851"/>
<dbReference type="Gene3D" id="2.170.140.10">
    <property type="entry name" value="Chitin binding domain"/>
    <property type="match status" value="1"/>
</dbReference>
<evidence type="ECO:0000313" key="3">
    <source>
        <dbReference type="Proteomes" id="UP000504634"/>
    </source>
</evidence>
<keyword evidence="1" id="KW-0812">Transmembrane</keyword>
<dbReference type="OrthoDB" id="6020543at2759"/>
<proteinExistence type="predicted"/>
<dbReference type="PROSITE" id="PS50940">
    <property type="entry name" value="CHIT_BIND_II"/>
    <property type="match status" value="1"/>
</dbReference>
<feature type="domain" description="Chitin-binding type-2" evidence="2">
    <location>
        <begin position="108"/>
        <end position="166"/>
    </location>
</feature>
<evidence type="ECO:0000256" key="1">
    <source>
        <dbReference type="SAM" id="Phobius"/>
    </source>
</evidence>